<proteinExistence type="predicted"/>
<accession>A0ABR4MV38</accession>
<evidence type="ECO:0000313" key="1">
    <source>
        <dbReference type="EMBL" id="KAL2911115.1"/>
    </source>
</evidence>
<comment type="caution">
    <text evidence="1">The sequence shown here is derived from an EMBL/GenBank/DDBJ whole genome shotgun (WGS) entry which is preliminary data.</text>
</comment>
<organism evidence="1 2">
    <name type="scientific">Polyrhizophydium stewartii</name>
    <dbReference type="NCBI Taxonomy" id="2732419"/>
    <lineage>
        <taxon>Eukaryota</taxon>
        <taxon>Fungi</taxon>
        <taxon>Fungi incertae sedis</taxon>
        <taxon>Chytridiomycota</taxon>
        <taxon>Chytridiomycota incertae sedis</taxon>
        <taxon>Chytridiomycetes</taxon>
        <taxon>Rhizophydiales</taxon>
        <taxon>Rhizophydiales incertae sedis</taxon>
        <taxon>Polyrhizophydium</taxon>
    </lineage>
</organism>
<reference evidence="1 2" key="1">
    <citation type="submission" date="2023-09" db="EMBL/GenBank/DDBJ databases">
        <title>Pangenome analysis of Batrachochytrium dendrobatidis and related Chytrids.</title>
        <authorList>
            <person name="Yacoub M.N."/>
            <person name="Stajich J.E."/>
            <person name="James T.Y."/>
        </authorList>
    </citation>
    <scope>NUCLEOTIDE SEQUENCE [LARGE SCALE GENOMIC DNA]</scope>
    <source>
        <strain evidence="1 2">JEL0888</strain>
    </source>
</reference>
<dbReference type="EMBL" id="JADGIZ020000166">
    <property type="protein sequence ID" value="KAL2911115.1"/>
    <property type="molecule type" value="Genomic_DNA"/>
</dbReference>
<gene>
    <name evidence="1" type="ORF">HK105_209435</name>
</gene>
<evidence type="ECO:0000313" key="2">
    <source>
        <dbReference type="Proteomes" id="UP001527925"/>
    </source>
</evidence>
<dbReference type="Proteomes" id="UP001527925">
    <property type="component" value="Unassembled WGS sequence"/>
</dbReference>
<name>A0ABR4MV38_9FUNG</name>
<sequence>MFLDHFVANEAAWRLVRPPHVSRTCAISDHFPILLSFRHPDHLTPPPPPRLIVDHRACAAAARSIVTSNRWAPLADLIDDDSSNGPMPHDRFDQLCREFVDAANGTLDDLGIRKPARKAKFKPFRRAATKTAIKNRREALKRYQDLRFSPDATPDAIHLAHADFARLRDVARKLQREDDARCWRGFANRLGRLRSQDPRRFWASAKATLNLSRQSTANPAPLTDPATNSTCFDPQRICQIFGEHYKRLAADPTGDSTDPEHWPRVPFSRPDHCWVPPNRAAGLDRDIEWPEVVTALMAMAPGKAPGDDGIPTSLYRALLTYKRDLSDPNNYRGIALINCGPKLVSKIVVNRLNTIAGMLLCDEQGRGWQAAFVEEHTACYPPMLVA</sequence>
<evidence type="ECO:0008006" key="3">
    <source>
        <dbReference type="Google" id="ProtNLM"/>
    </source>
</evidence>
<keyword evidence="2" id="KW-1185">Reference proteome</keyword>
<protein>
    <recommendedName>
        <fullName evidence="3">Reverse transcriptase</fullName>
    </recommendedName>
</protein>